<gene>
    <name evidence="1" type="ORF">B296_00050751</name>
</gene>
<dbReference type="PANTHER" id="PTHR11440">
    <property type="entry name" value="LECITHIN-CHOLESTEROL ACYLTRANSFERASE-RELATED"/>
    <property type="match status" value="1"/>
</dbReference>
<name>A0A426Y592_ENSVE</name>
<dbReference type="Gene3D" id="3.40.50.1820">
    <property type="entry name" value="alpha/beta hydrolase"/>
    <property type="match status" value="1"/>
</dbReference>
<evidence type="ECO:0000313" key="1">
    <source>
        <dbReference type="EMBL" id="RRT46935.1"/>
    </source>
</evidence>
<protein>
    <submittedName>
        <fullName evidence="1">Uncharacterized protein</fullName>
    </submittedName>
</protein>
<organism evidence="1 2">
    <name type="scientific">Ensete ventricosum</name>
    <name type="common">Abyssinian banana</name>
    <name type="synonym">Musa ensete</name>
    <dbReference type="NCBI Taxonomy" id="4639"/>
    <lineage>
        <taxon>Eukaryota</taxon>
        <taxon>Viridiplantae</taxon>
        <taxon>Streptophyta</taxon>
        <taxon>Embryophyta</taxon>
        <taxon>Tracheophyta</taxon>
        <taxon>Spermatophyta</taxon>
        <taxon>Magnoliopsida</taxon>
        <taxon>Liliopsida</taxon>
        <taxon>Zingiberales</taxon>
        <taxon>Musaceae</taxon>
        <taxon>Ensete</taxon>
    </lineage>
</organism>
<reference evidence="1 2" key="1">
    <citation type="journal article" date="2014" name="Agronomy (Basel)">
        <title>A Draft Genome Sequence for Ensete ventricosum, the Drought-Tolerant Tree Against Hunger.</title>
        <authorList>
            <person name="Harrison J."/>
            <person name="Moore K.A."/>
            <person name="Paszkiewicz K."/>
            <person name="Jones T."/>
            <person name="Grant M."/>
            <person name="Ambacheew D."/>
            <person name="Muzemil S."/>
            <person name="Studholme D.J."/>
        </authorList>
    </citation>
    <scope>NUCLEOTIDE SEQUENCE [LARGE SCALE GENOMIC DNA]</scope>
</reference>
<proteinExistence type="predicted"/>
<dbReference type="AlphaFoldDB" id="A0A426Y592"/>
<dbReference type="EMBL" id="AMZH03014852">
    <property type="protein sequence ID" value="RRT46935.1"/>
    <property type="molecule type" value="Genomic_DNA"/>
</dbReference>
<sequence length="257" mass="29079">MFGDCGLRFPFLRRCIGTCRRREAAADLDPDLDPVVLVTGMGGSILNARNRKSGSIIRVWVRLLLANFEFKKYLWSLYNPDTGLPPPSPCLFLILASLGPFIAFWYQGTESCFAPHLFDRWSRVCFCGFDLLEFKNHVILIGIWLGLAGYTESLNVDDEIVVPEDDYGLQAIDILDPSLVILALVCIPLGKPDIMSLASYTIHTLAELYEITESWAKLLRLTDVYHFHDMIDMLIGCGYEKGTTLFGFGYDFRQSNR</sequence>
<evidence type="ECO:0000313" key="2">
    <source>
        <dbReference type="Proteomes" id="UP000287651"/>
    </source>
</evidence>
<accession>A0A426Y592</accession>
<dbReference type="Proteomes" id="UP000287651">
    <property type="component" value="Unassembled WGS sequence"/>
</dbReference>
<dbReference type="InterPro" id="IPR029058">
    <property type="entry name" value="AB_hydrolase_fold"/>
</dbReference>
<comment type="caution">
    <text evidence="1">The sequence shown here is derived from an EMBL/GenBank/DDBJ whole genome shotgun (WGS) entry which is preliminary data.</text>
</comment>